<name>A0A429ZRA5_9ENTE</name>
<dbReference type="InterPro" id="IPR050398">
    <property type="entry name" value="HssS/ArlS-like"/>
</dbReference>
<reference evidence="13 14" key="1">
    <citation type="submission" date="2017-05" db="EMBL/GenBank/DDBJ databases">
        <title>Vagococcus spp. assemblies.</title>
        <authorList>
            <person name="Gulvik C.A."/>
        </authorList>
    </citation>
    <scope>NUCLEOTIDE SEQUENCE [LARGE SCALE GENOMIC DNA]</scope>
    <source>
        <strain evidence="13 14">SS1994</strain>
    </source>
</reference>
<dbReference type="InterPro" id="IPR003594">
    <property type="entry name" value="HATPase_dom"/>
</dbReference>
<keyword evidence="9" id="KW-0902">Two-component regulatory system</keyword>
<evidence type="ECO:0000313" key="14">
    <source>
        <dbReference type="Proteomes" id="UP000288490"/>
    </source>
</evidence>
<keyword evidence="10 11" id="KW-0472">Membrane</keyword>
<accession>A0A429ZRA5</accession>
<keyword evidence="5" id="KW-0808">Transferase</keyword>
<dbReference type="EMBL" id="NGJT01000001">
    <property type="protein sequence ID" value="RST96178.1"/>
    <property type="molecule type" value="Genomic_DNA"/>
</dbReference>
<evidence type="ECO:0000256" key="7">
    <source>
        <dbReference type="ARBA" id="ARBA00022777"/>
    </source>
</evidence>
<comment type="caution">
    <text evidence="13">The sequence shown here is derived from an EMBL/GenBank/DDBJ whole genome shotgun (WGS) entry which is preliminary data.</text>
</comment>
<evidence type="ECO:0000256" key="1">
    <source>
        <dbReference type="ARBA" id="ARBA00000085"/>
    </source>
</evidence>
<keyword evidence="14" id="KW-1185">Reference proteome</keyword>
<dbReference type="PANTHER" id="PTHR45528">
    <property type="entry name" value="SENSOR HISTIDINE KINASE CPXA"/>
    <property type="match status" value="1"/>
</dbReference>
<dbReference type="Proteomes" id="UP000288490">
    <property type="component" value="Unassembled WGS sequence"/>
</dbReference>
<dbReference type="PROSITE" id="PS50109">
    <property type="entry name" value="HIS_KIN"/>
    <property type="match status" value="1"/>
</dbReference>
<organism evidence="13 14">
    <name type="scientific">Vagococcus bubulae</name>
    <dbReference type="NCBI Taxonomy" id="1977868"/>
    <lineage>
        <taxon>Bacteria</taxon>
        <taxon>Bacillati</taxon>
        <taxon>Bacillota</taxon>
        <taxon>Bacilli</taxon>
        <taxon>Lactobacillales</taxon>
        <taxon>Enterococcaceae</taxon>
        <taxon>Vagococcus</taxon>
    </lineage>
</organism>
<gene>
    <name evidence="13" type="ORF">CBF36_00145</name>
</gene>
<keyword evidence="4" id="KW-0597">Phosphoprotein</keyword>
<comment type="catalytic activity">
    <reaction evidence="1">
        <text>ATP + protein L-histidine = ADP + protein N-phospho-L-histidine.</text>
        <dbReference type="EC" id="2.7.13.3"/>
    </reaction>
</comment>
<evidence type="ECO:0000256" key="6">
    <source>
        <dbReference type="ARBA" id="ARBA00022692"/>
    </source>
</evidence>
<evidence type="ECO:0000256" key="2">
    <source>
        <dbReference type="ARBA" id="ARBA00004141"/>
    </source>
</evidence>
<dbReference type="SUPFAM" id="SSF47384">
    <property type="entry name" value="Homodimeric domain of signal transducing histidine kinase"/>
    <property type="match status" value="1"/>
</dbReference>
<dbReference type="Gene3D" id="1.10.287.130">
    <property type="match status" value="1"/>
</dbReference>
<evidence type="ECO:0000256" key="9">
    <source>
        <dbReference type="ARBA" id="ARBA00023012"/>
    </source>
</evidence>
<dbReference type="SMART" id="SM00388">
    <property type="entry name" value="HisKA"/>
    <property type="match status" value="1"/>
</dbReference>
<dbReference type="PANTHER" id="PTHR45528:SF8">
    <property type="entry name" value="HISTIDINE KINASE"/>
    <property type="match status" value="1"/>
</dbReference>
<dbReference type="SMART" id="SM00387">
    <property type="entry name" value="HATPase_c"/>
    <property type="match status" value="1"/>
</dbReference>
<evidence type="ECO:0000256" key="11">
    <source>
        <dbReference type="SAM" id="Phobius"/>
    </source>
</evidence>
<dbReference type="Pfam" id="PF00512">
    <property type="entry name" value="HisKA"/>
    <property type="match status" value="1"/>
</dbReference>
<dbReference type="EC" id="2.7.13.3" evidence="3"/>
<dbReference type="Pfam" id="PF02518">
    <property type="entry name" value="HATPase_c"/>
    <property type="match status" value="1"/>
</dbReference>
<feature type="transmembrane region" description="Helical" evidence="11">
    <location>
        <begin position="20"/>
        <end position="43"/>
    </location>
</feature>
<evidence type="ECO:0000256" key="3">
    <source>
        <dbReference type="ARBA" id="ARBA00012438"/>
    </source>
</evidence>
<dbReference type="Gene3D" id="3.30.565.10">
    <property type="entry name" value="Histidine kinase-like ATPase, C-terminal domain"/>
    <property type="match status" value="1"/>
</dbReference>
<dbReference type="CDD" id="cd00082">
    <property type="entry name" value="HisKA"/>
    <property type="match status" value="1"/>
</dbReference>
<dbReference type="OrthoDB" id="84942at2"/>
<dbReference type="InterPro" id="IPR003661">
    <property type="entry name" value="HisK_dim/P_dom"/>
</dbReference>
<dbReference type="GO" id="GO:0005886">
    <property type="term" value="C:plasma membrane"/>
    <property type="evidence" value="ECO:0007669"/>
    <property type="project" value="TreeGrafter"/>
</dbReference>
<feature type="domain" description="Histidine kinase" evidence="12">
    <location>
        <begin position="240"/>
        <end position="448"/>
    </location>
</feature>
<evidence type="ECO:0000259" key="12">
    <source>
        <dbReference type="PROSITE" id="PS50109"/>
    </source>
</evidence>
<evidence type="ECO:0000256" key="5">
    <source>
        <dbReference type="ARBA" id="ARBA00022679"/>
    </source>
</evidence>
<keyword evidence="8 11" id="KW-1133">Transmembrane helix</keyword>
<keyword evidence="6 11" id="KW-0812">Transmembrane</keyword>
<evidence type="ECO:0000256" key="4">
    <source>
        <dbReference type="ARBA" id="ARBA00022553"/>
    </source>
</evidence>
<feature type="transmembrane region" description="Helical" evidence="11">
    <location>
        <begin position="151"/>
        <end position="171"/>
    </location>
</feature>
<dbReference type="InterPro" id="IPR005467">
    <property type="entry name" value="His_kinase_dom"/>
</dbReference>
<dbReference type="AlphaFoldDB" id="A0A429ZRA5"/>
<protein>
    <recommendedName>
        <fullName evidence="3">histidine kinase</fullName>
        <ecNumber evidence="3">2.7.13.3</ecNumber>
    </recommendedName>
</protein>
<dbReference type="SUPFAM" id="SSF55874">
    <property type="entry name" value="ATPase domain of HSP90 chaperone/DNA topoisomerase II/histidine kinase"/>
    <property type="match status" value="1"/>
</dbReference>
<dbReference type="GO" id="GO:0000155">
    <property type="term" value="F:phosphorelay sensor kinase activity"/>
    <property type="evidence" value="ECO:0007669"/>
    <property type="project" value="InterPro"/>
</dbReference>
<dbReference type="InterPro" id="IPR036890">
    <property type="entry name" value="HATPase_C_sf"/>
</dbReference>
<comment type="subcellular location">
    <subcellularLocation>
        <location evidence="2">Membrane</location>
        <topology evidence="2">Multi-pass membrane protein</topology>
    </subcellularLocation>
</comment>
<dbReference type="RefSeq" id="WP_125955538.1">
    <property type="nucleotide sequence ID" value="NZ_JAQEJV010000001.1"/>
</dbReference>
<evidence type="ECO:0000313" key="13">
    <source>
        <dbReference type="EMBL" id="RST96178.1"/>
    </source>
</evidence>
<proteinExistence type="predicted"/>
<evidence type="ECO:0000256" key="8">
    <source>
        <dbReference type="ARBA" id="ARBA00022989"/>
    </source>
</evidence>
<evidence type="ECO:0000256" key="10">
    <source>
        <dbReference type="ARBA" id="ARBA00023136"/>
    </source>
</evidence>
<sequence>MGSRKGLTQLVTKYAVMELLYTFFVMVFFFVLLNILVNVGIIYPANYPESQLNQVEKEFKSDNWTPESLPFFYDYEYIKKGNIVDNTINQTYQSYVKTAKKTGRASKDSFIGARVFRYYTVGEKELIVSYKLSMLFSSKSLNQVIPHVEGFYWFLVFFVWISGFLFLIVRLTKRLKREIQKISTASVYIQQHNLDYPRMTSDYKEINEVLSTIDVLAHDLKESLQEQWQMQENQRHLIESVTHDIRTPITLVKGNLELLSEEELTETSYERVSDMEKGVSRLESYVEKLRMISTHMFEEKKGVTKDVLNNWIDMAQLLCDTHHRTLMITCADISDKLLETDGIAMALQNIMINAIEHSKINSTILLDFSDNHDDYRITVTDEGTGFSDVILEAASRKYVSSKLDNTTSHGLGLHIVKEIVKRNNGQLIIKNRDHFHQTGAVISMVFIK</sequence>
<keyword evidence="7" id="KW-0418">Kinase</keyword>
<dbReference type="InterPro" id="IPR036097">
    <property type="entry name" value="HisK_dim/P_sf"/>
</dbReference>